<sequence>MVLPSSSKSSNTSAPLQEVRQSMNAASASRISKFLAKPEVFRGDASNPMAWLHSMERIYNGINFSDEEMIIVLASYFAGPAAVWWNVIESGVKTWENFVTEFTAQYASGTQKDEWWEELENLQQDPYQSIDDIKFRIMELSTLLGVPDSAKIRYFMRAINKRIALRVSDINVWRNFV</sequence>
<reference evidence="2" key="1">
    <citation type="submission" date="2020-12" db="EMBL/GenBank/DDBJ databases">
        <title>Metabolic potential, ecology and presence of endohyphal bacteria is reflected in genomic diversity of Mucoromycotina.</title>
        <authorList>
            <person name="Muszewska A."/>
            <person name="Okrasinska A."/>
            <person name="Steczkiewicz K."/>
            <person name="Drgas O."/>
            <person name="Orlowska M."/>
            <person name="Perlinska-Lenart U."/>
            <person name="Aleksandrzak-Piekarczyk T."/>
            <person name="Szatraj K."/>
            <person name="Zielenkiewicz U."/>
            <person name="Pilsyk S."/>
            <person name="Malc E."/>
            <person name="Mieczkowski P."/>
            <person name="Kruszewska J.S."/>
            <person name="Biernat P."/>
            <person name="Pawlowska J."/>
        </authorList>
    </citation>
    <scope>NUCLEOTIDE SEQUENCE</scope>
    <source>
        <strain evidence="2">WA0000017839</strain>
    </source>
</reference>
<protein>
    <recommendedName>
        <fullName evidence="1">Retrotransposon gag domain-containing protein</fullName>
    </recommendedName>
</protein>
<evidence type="ECO:0000259" key="1">
    <source>
        <dbReference type="Pfam" id="PF03732"/>
    </source>
</evidence>
<feature type="domain" description="Retrotransposon gag" evidence="1">
    <location>
        <begin position="74"/>
        <end position="160"/>
    </location>
</feature>
<evidence type="ECO:0000313" key="2">
    <source>
        <dbReference type="EMBL" id="KAG2190999.1"/>
    </source>
</evidence>
<comment type="caution">
    <text evidence="2">The sequence shown here is derived from an EMBL/GenBank/DDBJ whole genome shotgun (WGS) entry which is preliminary data.</text>
</comment>
<organism evidence="2 3">
    <name type="scientific">Mucor saturninus</name>
    <dbReference type="NCBI Taxonomy" id="64648"/>
    <lineage>
        <taxon>Eukaryota</taxon>
        <taxon>Fungi</taxon>
        <taxon>Fungi incertae sedis</taxon>
        <taxon>Mucoromycota</taxon>
        <taxon>Mucoromycotina</taxon>
        <taxon>Mucoromycetes</taxon>
        <taxon>Mucorales</taxon>
        <taxon>Mucorineae</taxon>
        <taxon>Mucoraceae</taxon>
        <taxon>Mucor</taxon>
    </lineage>
</organism>
<dbReference type="Pfam" id="PF03732">
    <property type="entry name" value="Retrotrans_gag"/>
    <property type="match status" value="1"/>
</dbReference>
<keyword evidence="3" id="KW-1185">Reference proteome</keyword>
<gene>
    <name evidence="2" type="ORF">INT47_010401</name>
</gene>
<dbReference type="OrthoDB" id="2239577at2759"/>
<proteinExistence type="predicted"/>
<dbReference type="InterPro" id="IPR005162">
    <property type="entry name" value="Retrotrans_gag_dom"/>
</dbReference>
<name>A0A8H7QF94_9FUNG</name>
<dbReference type="Proteomes" id="UP000603453">
    <property type="component" value="Unassembled WGS sequence"/>
</dbReference>
<dbReference type="EMBL" id="JAEPRD010000497">
    <property type="protein sequence ID" value="KAG2190999.1"/>
    <property type="molecule type" value="Genomic_DNA"/>
</dbReference>
<accession>A0A8H7QF94</accession>
<dbReference type="AlphaFoldDB" id="A0A8H7QF94"/>
<evidence type="ECO:0000313" key="3">
    <source>
        <dbReference type="Proteomes" id="UP000603453"/>
    </source>
</evidence>